<evidence type="ECO:0000313" key="2">
    <source>
        <dbReference type="Proteomes" id="UP000427769"/>
    </source>
</evidence>
<protein>
    <submittedName>
        <fullName evidence="1">Uncharacterized protein</fullName>
    </submittedName>
</protein>
<gene>
    <name evidence="1" type="ORF">DSCW_20520</name>
</gene>
<dbReference type="EMBL" id="AP021875">
    <property type="protein sequence ID" value="BBO74635.1"/>
    <property type="molecule type" value="Genomic_DNA"/>
</dbReference>
<dbReference type="KEGG" id="dwd:DSCW_20520"/>
<accession>A0A5K7Z1P2</accession>
<reference evidence="1 2" key="1">
    <citation type="submission" date="2019-11" db="EMBL/GenBank/DDBJ databases">
        <title>Comparative genomics of hydrocarbon-degrading Desulfosarcina strains.</title>
        <authorList>
            <person name="Watanabe M."/>
            <person name="Kojima H."/>
            <person name="Fukui M."/>
        </authorList>
    </citation>
    <scope>NUCLEOTIDE SEQUENCE [LARGE SCALE GENOMIC DNA]</scope>
    <source>
        <strain evidence="1 2">PP31</strain>
    </source>
</reference>
<dbReference type="AlphaFoldDB" id="A0A5K7Z1P2"/>
<evidence type="ECO:0000313" key="1">
    <source>
        <dbReference type="EMBL" id="BBO74635.1"/>
    </source>
</evidence>
<dbReference type="Proteomes" id="UP000427769">
    <property type="component" value="Chromosome"/>
</dbReference>
<keyword evidence="2" id="KW-1185">Reference proteome</keyword>
<name>A0A5K7Z1P2_9BACT</name>
<proteinExistence type="predicted"/>
<organism evidence="1 2">
    <name type="scientific">Desulfosarcina widdelii</name>
    <dbReference type="NCBI Taxonomy" id="947919"/>
    <lineage>
        <taxon>Bacteria</taxon>
        <taxon>Pseudomonadati</taxon>
        <taxon>Thermodesulfobacteriota</taxon>
        <taxon>Desulfobacteria</taxon>
        <taxon>Desulfobacterales</taxon>
        <taxon>Desulfosarcinaceae</taxon>
        <taxon>Desulfosarcina</taxon>
    </lineage>
</organism>
<sequence length="51" mass="5396">MLIFGDEIKGVGSDGVDALALDVLMVLVCQFEPEAEFGFFQGGEGFGDLVI</sequence>